<keyword evidence="7" id="KW-1185">Reference proteome</keyword>
<keyword evidence="2" id="KW-0238">DNA-binding</keyword>
<dbReference type="Proteomes" id="UP000185657">
    <property type="component" value="Unassembled WGS sequence"/>
</dbReference>
<organism evidence="5 8">
    <name type="scientific">Hydrogenophaga crassostreae</name>
    <dbReference type="NCBI Taxonomy" id="1763535"/>
    <lineage>
        <taxon>Bacteria</taxon>
        <taxon>Pseudomonadati</taxon>
        <taxon>Pseudomonadota</taxon>
        <taxon>Betaproteobacteria</taxon>
        <taxon>Burkholderiales</taxon>
        <taxon>Comamonadaceae</taxon>
        <taxon>Hydrogenophaga</taxon>
    </lineage>
</organism>
<dbReference type="GO" id="GO:0006355">
    <property type="term" value="P:regulation of DNA-templated transcription"/>
    <property type="evidence" value="ECO:0007669"/>
    <property type="project" value="InterPro"/>
</dbReference>
<evidence type="ECO:0000313" key="6">
    <source>
        <dbReference type="EMBL" id="OAD43518.1"/>
    </source>
</evidence>
<feature type="domain" description="HTH crp-type" evidence="4">
    <location>
        <begin position="97"/>
        <end position="168"/>
    </location>
</feature>
<dbReference type="KEGG" id="hyl:LPB072_18090"/>
<evidence type="ECO:0000313" key="7">
    <source>
        <dbReference type="Proteomes" id="UP000185657"/>
    </source>
</evidence>
<evidence type="ECO:0000313" key="8">
    <source>
        <dbReference type="Proteomes" id="UP000185680"/>
    </source>
</evidence>
<keyword evidence="1" id="KW-0805">Transcription regulation</keyword>
<evidence type="ECO:0000256" key="3">
    <source>
        <dbReference type="ARBA" id="ARBA00023163"/>
    </source>
</evidence>
<dbReference type="EMBL" id="CP017476">
    <property type="protein sequence ID" value="AOW14458.1"/>
    <property type="molecule type" value="Genomic_DNA"/>
</dbReference>
<dbReference type="InterPro" id="IPR036390">
    <property type="entry name" value="WH_DNA-bd_sf"/>
</dbReference>
<dbReference type="Gene3D" id="2.60.120.10">
    <property type="entry name" value="Jelly Rolls"/>
    <property type="match status" value="1"/>
</dbReference>
<accession>A0A162PBK5</accession>
<dbReference type="SUPFAM" id="SSF51206">
    <property type="entry name" value="cAMP-binding domain-like"/>
    <property type="match status" value="1"/>
</dbReference>
<dbReference type="Proteomes" id="UP000185680">
    <property type="component" value="Chromosome"/>
</dbReference>
<dbReference type="InterPro" id="IPR018490">
    <property type="entry name" value="cNMP-bd_dom_sf"/>
</dbReference>
<keyword evidence="3" id="KW-0804">Transcription</keyword>
<dbReference type="GO" id="GO:0003677">
    <property type="term" value="F:DNA binding"/>
    <property type="evidence" value="ECO:0007669"/>
    <property type="project" value="UniProtKB-KW"/>
</dbReference>
<dbReference type="InterPro" id="IPR014710">
    <property type="entry name" value="RmlC-like_jellyroll"/>
</dbReference>
<dbReference type="SUPFAM" id="SSF46785">
    <property type="entry name" value="Winged helix' DNA-binding domain"/>
    <property type="match status" value="1"/>
</dbReference>
<evidence type="ECO:0000259" key="4">
    <source>
        <dbReference type="PROSITE" id="PS51063"/>
    </source>
</evidence>
<name>A0A162PBK5_9BURK</name>
<gene>
    <name evidence="5" type="ORF">LPB072_18090</name>
    <name evidence="6" type="ORF">LPB72_02945</name>
</gene>
<evidence type="ECO:0000256" key="2">
    <source>
        <dbReference type="ARBA" id="ARBA00023125"/>
    </source>
</evidence>
<protein>
    <recommendedName>
        <fullName evidence="4">HTH crp-type domain-containing protein</fullName>
    </recommendedName>
</protein>
<dbReference type="AlphaFoldDB" id="A0A162PBK5"/>
<evidence type="ECO:0000313" key="5">
    <source>
        <dbReference type="EMBL" id="AOW14458.1"/>
    </source>
</evidence>
<sequence length="175" mass="19799">MVKGSLDAVIHQSSDDGGVVVPVIWGPGELVMLSYLFRRDPATVDVVVAADATFRWIPFTVIEDTLTRHHELLVQLVRFLSQRLREVQAREHTWLERGVHERVCASLARIMLSLPTTEDGRLIITGTHESLASRCGVSRSRLSKELKRLEAANRLKLGRGTIEIFDRSWFELAGW</sequence>
<dbReference type="PROSITE" id="PS51063">
    <property type="entry name" value="HTH_CRP_2"/>
    <property type="match status" value="1"/>
</dbReference>
<dbReference type="InterPro" id="IPR012318">
    <property type="entry name" value="HTH_CRP"/>
</dbReference>
<proteinExistence type="predicted"/>
<evidence type="ECO:0000256" key="1">
    <source>
        <dbReference type="ARBA" id="ARBA00023015"/>
    </source>
</evidence>
<dbReference type="STRING" id="1763535.LPB072_18090"/>
<dbReference type="EMBL" id="LVWD01000003">
    <property type="protein sequence ID" value="OAD43518.1"/>
    <property type="molecule type" value="Genomic_DNA"/>
</dbReference>
<dbReference type="Pfam" id="PF13545">
    <property type="entry name" value="HTH_Crp_2"/>
    <property type="match status" value="1"/>
</dbReference>
<reference evidence="6 7" key="1">
    <citation type="submission" date="2016-02" db="EMBL/GenBank/DDBJ databases">
        <title>Draft genome sequence of Hydrogenophaga sp. LPB0072.</title>
        <authorList>
            <person name="Shin S.-K."/>
            <person name="Yi H."/>
        </authorList>
    </citation>
    <scope>NUCLEOTIDE SEQUENCE [LARGE SCALE GENOMIC DNA]</scope>
    <source>
        <strain evidence="6 7">LPB0072</strain>
    </source>
</reference>
<reference evidence="5 8" key="2">
    <citation type="submission" date="2016-10" db="EMBL/GenBank/DDBJ databases">
        <title>Hydorgenophaga sp. LPB0072 isolated from gastropod.</title>
        <authorList>
            <person name="Kim E."/>
            <person name="Yi H."/>
        </authorList>
    </citation>
    <scope>NUCLEOTIDE SEQUENCE [LARGE SCALE GENOMIC DNA]</scope>
    <source>
        <strain evidence="5 8">LPB0072</strain>
    </source>
</reference>